<protein>
    <submittedName>
        <fullName evidence="3">HupE/UreJ protein</fullName>
    </submittedName>
</protein>
<dbReference type="OrthoDB" id="9808870at2"/>
<feature type="transmembrane region" description="Helical" evidence="2">
    <location>
        <begin position="65"/>
        <end position="85"/>
    </location>
</feature>
<keyword evidence="4" id="KW-1185">Reference proteome</keyword>
<keyword evidence="2" id="KW-0472">Membrane</keyword>
<keyword evidence="2" id="KW-0812">Transmembrane</keyword>
<evidence type="ECO:0000256" key="2">
    <source>
        <dbReference type="SAM" id="Phobius"/>
    </source>
</evidence>
<feature type="compositionally biased region" description="Basic and acidic residues" evidence="1">
    <location>
        <begin position="1"/>
        <end position="12"/>
    </location>
</feature>
<proteinExistence type="predicted"/>
<feature type="transmembrane region" description="Helical" evidence="2">
    <location>
        <begin position="262"/>
        <end position="286"/>
    </location>
</feature>
<feature type="transmembrane region" description="Helical" evidence="2">
    <location>
        <begin position="401"/>
        <end position="426"/>
    </location>
</feature>
<sequence length="461" mass="49473">MTRGHRDSERGGNSRRGIHHSHGTGVLPLGDGLPVRRGAFTELRQVVRVNQIPSPPSARARPRRATLATTLAAALAVAGILVSALPASAHGFTSSVYVDVTASAGGSVRAELGLEYDLLVVSAAESEGDDALFEDGMALFETGDEAIAMNDHAESVVDYVTDRFTVTEDGAACEPTQVGDLTMTERDGVPYTTLVLDFACAGAEDATTQLTSALFPDDEEYVTDTKTIVTYDLDGQSGSAALDADHPSFSTGQHWTERFAEFFLLGAEHLLGGLDHMLFLLALIVGSRRLRDVVLAATTFTVAHSITFLIAAVGLVEVPAAIVEPIIALSIAVVAAWYLWGLRRRSTAEDKIAVRGRWLELNRADWSRIAVVFCFGLVHGLGFAGALGIDEPWSWTLLWSLLVFNVGIETVQLVIIAIVFPLLTLLRRRAPRVALWVGIALSAGVTLVGLFWFVERVLGLG</sequence>
<dbReference type="Proteomes" id="UP000237983">
    <property type="component" value="Unassembled WGS sequence"/>
</dbReference>
<dbReference type="AlphaFoldDB" id="A0A2T0VD75"/>
<feature type="region of interest" description="Disordered" evidence="1">
    <location>
        <begin position="1"/>
        <end position="30"/>
    </location>
</feature>
<feature type="transmembrane region" description="Helical" evidence="2">
    <location>
        <begin position="433"/>
        <end position="454"/>
    </location>
</feature>
<feature type="transmembrane region" description="Helical" evidence="2">
    <location>
        <begin position="322"/>
        <end position="340"/>
    </location>
</feature>
<dbReference type="Pfam" id="PF13795">
    <property type="entry name" value="HupE_UreJ_2"/>
    <property type="match status" value="1"/>
</dbReference>
<name>A0A2T0VD75_9MICO</name>
<keyword evidence="2" id="KW-1133">Transmembrane helix</keyword>
<evidence type="ECO:0000313" key="3">
    <source>
        <dbReference type="EMBL" id="PRY68127.1"/>
    </source>
</evidence>
<reference evidence="3 4" key="1">
    <citation type="submission" date="2018-03" db="EMBL/GenBank/DDBJ databases">
        <title>Genomic Encyclopedia of Type Strains, Phase III (KMG-III): the genomes of soil and plant-associated and newly described type strains.</title>
        <authorList>
            <person name="Whitman W."/>
        </authorList>
    </citation>
    <scope>NUCLEOTIDE SEQUENCE [LARGE SCALE GENOMIC DNA]</scope>
    <source>
        <strain evidence="3 4">CGMCC 1.12484</strain>
    </source>
</reference>
<gene>
    <name evidence="3" type="ORF">B0I08_105292</name>
</gene>
<dbReference type="EMBL" id="PVTL01000005">
    <property type="protein sequence ID" value="PRY68127.1"/>
    <property type="molecule type" value="Genomic_DNA"/>
</dbReference>
<evidence type="ECO:0000313" key="4">
    <source>
        <dbReference type="Proteomes" id="UP000237983"/>
    </source>
</evidence>
<evidence type="ECO:0000256" key="1">
    <source>
        <dbReference type="SAM" id="MobiDB-lite"/>
    </source>
</evidence>
<feature type="transmembrane region" description="Helical" evidence="2">
    <location>
        <begin position="293"/>
        <end position="316"/>
    </location>
</feature>
<organism evidence="3 4">
    <name type="scientific">Glaciihabitans tibetensis</name>
    <dbReference type="NCBI Taxonomy" id="1266600"/>
    <lineage>
        <taxon>Bacteria</taxon>
        <taxon>Bacillati</taxon>
        <taxon>Actinomycetota</taxon>
        <taxon>Actinomycetes</taxon>
        <taxon>Micrococcales</taxon>
        <taxon>Microbacteriaceae</taxon>
        <taxon>Glaciihabitans</taxon>
    </lineage>
</organism>
<dbReference type="InterPro" id="IPR032809">
    <property type="entry name" value="Put_HupE_UreJ"/>
</dbReference>
<feature type="transmembrane region" description="Helical" evidence="2">
    <location>
        <begin position="369"/>
        <end position="389"/>
    </location>
</feature>
<accession>A0A2T0VD75</accession>
<comment type="caution">
    <text evidence="3">The sequence shown here is derived from an EMBL/GenBank/DDBJ whole genome shotgun (WGS) entry which is preliminary data.</text>
</comment>